<gene>
    <name evidence="2" type="ORF">VJ786_12675</name>
</gene>
<organism evidence="2 3">
    <name type="scientific">Sphingobacterium tenebrionis</name>
    <dbReference type="NCBI Taxonomy" id="3111775"/>
    <lineage>
        <taxon>Bacteria</taxon>
        <taxon>Pseudomonadati</taxon>
        <taxon>Bacteroidota</taxon>
        <taxon>Sphingobacteriia</taxon>
        <taxon>Sphingobacteriales</taxon>
        <taxon>Sphingobacteriaceae</taxon>
        <taxon>Sphingobacterium</taxon>
    </lineage>
</organism>
<accession>A0ABU8I7Q2</accession>
<evidence type="ECO:0000313" key="2">
    <source>
        <dbReference type="EMBL" id="MEI5985754.1"/>
    </source>
</evidence>
<dbReference type="PROSITE" id="PS50042">
    <property type="entry name" value="CNMP_BINDING_3"/>
    <property type="match status" value="1"/>
</dbReference>
<dbReference type="RefSeq" id="WP_336557805.1">
    <property type="nucleotide sequence ID" value="NZ_JAYLLN010000033.1"/>
</dbReference>
<evidence type="ECO:0000313" key="3">
    <source>
        <dbReference type="Proteomes" id="UP001363035"/>
    </source>
</evidence>
<sequence length="190" mass="22135">MKAFKEQLFQLFEVDELQAEHILSLFKREELAKGDLFLAVGKSADRLSFIASGYCRVVKWTEEKEVTQWIGSSGYFMTDLSSFFFNQPALGTIEALSPMVIWTLSKTDYQSLERQFPEWNLLEKRFLAKCFMQIESRVFDFIGLSAEERYLKYFHQHKALFNQVPLQYIASVLGMSPETLSRIRNKLAIS</sequence>
<comment type="caution">
    <text evidence="2">The sequence shown here is derived from an EMBL/GenBank/DDBJ whole genome shotgun (WGS) entry which is preliminary data.</text>
</comment>
<reference evidence="2 3" key="1">
    <citation type="submission" date="2024-01" db="EMBL/GenBank/DDBJ databases">
        <title>Sphingobacterium tenebrionis sp. nov., a novel endophyte isolated from tenebrio molitor intestines.</title>
        <authorList>
            <person name="Zhang C."/>
        </authorList>
    </citation>
    <scope>NUCLEOTIDE SEQUENCE [LARGE SCALE GENOMIC DNA]</scope>
    <source>
        <strain evidence="2 3">PU5-4</strain>
    </source>
</reference>
<name>A0ABU8I7Q2_9SPHI</name>
<protein>
    <submittedName>
        <fullName evidence="2">Crp/Fnr family transcriptional regulator</fullName>
    </submittedName>
</protein>
<feature type="domain" description="Cyclic nucleotide-binding" evidence="1">
    <location>
        <begin position="10"/>
        <end position="112"/>
    </location>
</feature>
<dbReference type="EMBL" id="JAYLLN010000033">
    <property type="protein sequence ID" value="MEI5985754.1"/>
    <property type="molecule type" value="Genomic_DNA"/>
</dbReference>
<dbReference type="InterPro" id="IPR014710">
    <property type="entry name" value="RmlC-like_jellyroll"/>
</dbReference>
<dbReference type="Pfam" id="PF00027">
    <property type="entry name" value="cNMP_binding"/>
    <property type="match status" value="1"/>
</dbReference>
<dbReference type="SUPFAM" id="SSF51206">
    <property type="entry name" value="cAMP-binding domain-like"/>
    <property type="match status" value="1"/>
</dbReference>
<dbReference type="InterPro" id="IPR000595">
    <property type="entry name" value="cNMP-bd_dom"/>
</dbReference>
<keyword evidence="3" id="KW-1185">Reference proteome</keyword>
<dbReference type="Proteomes" id="UP001363035">
    <property type="component" value="Unassembled WGS sequence"/>
</dbReference>
<proteinExistence type="predicted"/>
<dbReference type="CDD" id="cd00038">
    <property type="entry name" value="CAP_ED"/>
    <property type="match status" value="1"/>
</dbReference>
<dbReference type="InterPro" id="IPR018490">
    <property type="entry name" value="cNMP-bd_dom_sf"/>
</dbReference>
<evidence type="ECO:0000259" key="1">
    <source>
        <dbReference type="PROSITE" id="PS50042"/>
    </source>
</evidence>
<dbReference type="Gene3D" id="2.60.120.10">
    <property type="entry name" value="Jelly Rolls"/>
    <property type="match status" value="1"/>
</dbReference>